<evidence type="ECO:0000256" key="5">
    <source>
        <dbReference type="ARBA" id="ARBA00022777"/>
    </source>
</evidence>
<evidence type="ECO:0000256" key="6">
    <source>
        <dbReference type="ARBA" id="ARBA00022840"/>
    </source>
</evidence>
<evidence type="ECO:0000259" key="8">
    <source>
        <dbReference type="Pfam" id="PF01636"/>
    </source>
</evidence>
<reference evidence="9 10" key="1">
    <citation type="submission" date="2023-04" db="EMBL/GenBank/DDBJ databases">
        <title>YMD61, complete Genome.</title>
        <authorList>
            <person name="Zhang J."/>
        </authorList>
    </citation>
    <scope>NUCLEOTIDE SEQUENCE [LARGE SCALE GENOMIC DNA]</scope>
    <source>
        <strain evidence="9 10">YMD61</strain>
    </source>
</reference>
<dbReference type="Pfam" id="PF01636">
    <property type="entry name" value="APH"/>
    <property type="match status" value="1"/>
</dbReference>
<sequence>MPDPDVQSALAFWGLQDCPATLIAARENQVYRVDTTDGPLVLRLHREGYRSQAELASELDWMAELSRQGVRVPQPIPTLTGNRCIEVNGRLADILTFLDGQPLMSGGHWAETVTPEDSASQIGKTLADLHTLSDQWQRPAGFSRPHWDAAGLVGPNPLWGRFWENPHLTVSQVALFSAFRDRALRDLTALGPTLDYGLIHADAVPENVLVSQDGVFLIDFDDGGFGFRLFDLATAANRLDRHDPSGHASARFLQGYQDRRPIDLSAMPLFRSLRAMTYVGWVISRLNEPGAPARCTRFIAEAEARALALLDHSQGRPA</sequence>
<protein>
    <submittedName>
        <fullName evidence="9">Homoserine kinase</fullName>
    </submittedName>
</protein>
<name>A0ABY8Q5W5_9RHOB</name>
<dbReference type="Proteomes" id="UP001230978">
    <property type="component" value="Chromosome"/>
</dbReference>
<dbReference type="InterPro" id="IPR002575">
    <property type="entry name" value="Aminoglycoside_PTrfase"/>
</dbReference>
<evidence type="ECO:0000313" key="9">
    <source>
        <dbReference type="EMBL" id="WGV16038.1"/>
    </source>
</evidence>
<dbReference type="InterPro" id="IPR005280">
    <property type="entry name" value="Homoserine_kinase_II"/>
</dbReference>
<dbReference type="InterPro" id="IPR050249">
    <property type="entry name" value="Pseudomonas-type_ThrB"/>
</dbReference>
<dbReference type="PANTHER" id="PTHR21064">
    <property type="entry name" value="AMINOGLYCOSIDE PHOSPHOTRANSFERASE DOMAIN-CONTAINING PROTEIN-RELATED"/>
    <property type="match status" value="1"/>
</dbReference>
<keyword evidence="6" id="KW-0067">ATP-binding</keyword>
<proteinExistence type="inferred from homology"/>
<accession>A0ABY8Q5W5</accession>
<dbReference type="GO" id="GO:0016301">
    <property type="term" value="F:kinase activity"/>
    <property type="evidence" value="ECO:0007669"/>
    <property type="project" value="UniProtKB-KW"/>
</dbReference>
<comment type="similarity">
    <text evidence="7">Belongs to the pseudomonas-type ThrB family.</text>
</comment>
<gene>
    <name evidence="9" type="ORF">QF092_17565</name>
</gene>
<evidence type="ECO:0000256" key="4">
    <source>
        <dbReference type="ARBA" id="ARBA00022741"/>
    </source>
</evidence>
<keyword evidence="4" id="KW-0547">Nucleotide-binding</keyword>
<dbReference type="Gene3D" id="3.90.1200.10">
    <property type="match status" value="1"/>
</dbReference>
<evidence type="ECO:0000256" key="2">
    <source>
        <dbReference type="ARBA" id="ARBA00022679"/>
    </source>
</evidence>
<dbReference type="PANTHER" id="PTHR21064:SF6">
    <property type="entry name" value="AMINOGLYCOSIDE PHOSPHOTRANSFERASE DOMAIN-CONTAINING PROTEIN"/>
    <property type="match status" value="1"/>
</dbReference>
<keyword evidence="5 9" id="KW-0418">Kinase</keyword>
<dbReference type="RefSeq" id="WP_281465985.1">
    <property type="nucleotide sequence ID" value="NZ_CP124535.1"/>
</dbReference>
<keyword evidence="2" id="KW-0808">Transferase</keyword>
<evidence type="ECO:0000256" key="7">
    <source>
        <dbReference type="ARBA" id="ARBA00038240"/>
    </source>
</evidence>
<organism evidence="9 10">
    <name type="scientific">Fuscovulum ytuae</name>
    <dbReference type="NCBI Taxonomy" id="3042299"/>
    <lineage>
        <taxon>Bacteria</taxon>
        <taxon>Pseudomonadati</taxon>
        <taxon>Pseudomonadota</taxon>
        <taxon>Alphaproteobacteria</taxon>
        <taxon>Rhodobacterales</taxon>
        <taxon>Paracoccaceae</taxon>
        <taxon>Fuscovulum</taxon>
    </lineage>
</organism>
<dbReference type="InterPro" id="IPR011009">
    <property type="entry name" value="Kinase-like_dom_sf"/>
</dbReference>
<dbReference type="EMBL" id="CP124535">
    <property type="protein sequence ID" value="WGV16038.1"/>
    <property type="molecule type" value="Genomic_DNA"/>
</dbReference>
<feature type="domain" description="Aminoglycoside phosphotransferase" evidence="8">
    <location>
        <begin position="26"/>
        <end position="261"/>
    </location>
</feature>
<dbReference type="SUPFAM" id="SSF56112">
    <property type="entry name" value="Protein kinase-like (PK-like)"/>
    <property type="match status" value="1"/>
</dbReference>
<dbReference type="Gene3D" id="3.30.200.20">
    <property type="entry name" value="Phosphorylase Kinase, domain 1"/>
    <property type="match status" value="1"/>
</dbReference>
<dbReference type="CDD" id="cd05153">
    <property type="entry name" value="HomoserineK_II"/>
    <property type="match status" value="1"/>
</dbReference>
<evidence type="ECO:0000313" key="10">
    <source>
        <dbReference type="Proteomes" id="UP001230978"/>
    </source>
</evidence>
<evidence type="ECO:0000256" key="1">
    <source>
        <dbReference type="ARBA" id="ARBA00022605"/>
    </source>
</evidence>
<evidence type="ECO:0000256" key="3">
    <source>
        <dbReference type="ARBA" id="ARBA00022697"/>
    </source>
</evidence>
<keyword evidence="1" id="KW-0028">Amino-acid biosynthesis</keyword>
<keyword evidence="10" id="KW-1185">Reference proteome</keyword>
<keyword evidence="3" id="KW-0791">Threonine biosynthesis</keyword>